<evidence type="ECO:0000256" key="2">
    <source>
        <dbReference type="ARBA" id="ARBA00023235"/>
    </source>
</evidence>
<dbReference type="NCBIfam" id="NF002524">
    <property type="entry name" value="PRK01964.1"/>
    <property type="match status" value="1"/>
</dbReference>
<evidence type="ECO:0000313" key="4">
    <source>
        <dbReference type="EMBL" id="PES42206.1"/>
    </source>
</evidence>
<keyword evidence="2" id="KW-0413">Isomerase</keyword>
<dbReference type="PANTHER" id="PTHR35530:SF1">
    <property type="entry name" value="2-HYDROXYMUCONATE TAUTOMERASE"/>
    <property type="match status" value="1"/>
</dbReference>
<name>A0A1Q8TXL4_PRIMG</name>
<evidence type="ECO:0000313" key="5">
    <source>
        <dbReference type="Proteomes" id="UP000220341"/>
    </source>
</evidence>
<dbReference type="AlphaFoldDB" id="A0A1Q8TXL4"/>
<comment type="similarity">
    <text evidence="1">Belongs to the 4-oxalocrotonate tautomerase family.</text>
</comment>
<gene>
    <name evidence="4" type="ORF">CN497_05380</name>
</gene>
<feature type="domain" description="4-oxalocrotonate tautomerase-like" evidence="3">
    <location>
        <begin position="2"/>
        <end position="57"/>
    </location>
</feature>
<dbReference type="PANTHER" id="PTHR35530">
    <property type="entry name" value="TAUTOMERASE-RELATED"/>
    <property type="match status" value="1"/>
</dbReference>
<dbReference type="InterPro" id="IPR004370">
    <property type="entry name" value="4-OT-like_dom"/>
</dbReference>
<sequence length="67" mass="7689">MPIVQVHLLEGREEKDIKNMLVEVTEAISNSLHVEKERVRIIVNEVPSSHWGIAGVSRKEIDMNKKK</sequence>
<reference evidence="4 5" key="1">
    <citation type="submission" date="2017-09" db="EMBL/GenBank/DDBJ databases">
        <title>Large-scale bioinformatics analysis of Bacillus genomes uncovers conserved roles of natural products in bacterial physiology.</title>
        <authorList>
            <consortium name="Agbiome Team Llc"/>
            <person name="Bleich R.M."/>
            <person name="Kirk G.J."/>
            <person name="Santa Maria K.C."/>
            <person name="Allen S.E."/>
            <person name="Farag S."/>
            <person name="Shank E.A."/>
            <person name="Bowers A."/>
        </authorList>
    </citation>
    <scope>NUCLEOTIDE SEQUENCE [LARGE SCALE GENOMIC DNA]</scope>
    <source>
        <strain evidence="4 5">AFS003013</strain>
    </source>
</reference>
<dbReference type="SUPFAM" id="SSF55331">
    <property type="entry name" value="Tautomerase/MIF"/>
    <property type="match status" value="1"/>
</dbReference>
<dbReference type="RefSeq" id="WP_013058272.1">
    <property type="nucleotide sequence ID" value="NZ_CATKPS010000011.1"/>
</dbReference>
<dbReference type="Pfam" id="PF01361">
    <property type="entry name" value="Tautomerase"/>
    <property type="match status" value="1"/>
</dbReference>
<dbReference type="InterPro" id="IPR014347">
    <property type="entry name" value="Tautomerase/MIF_sf"/>
</dbReference>
<organism evidence="4 5">
    <name type="scientific">Priestia megaterium</name>
    <name type="common">Bacillus megaterium</name>
    <dbReference type="NCBI Taxonomy" id="1404"/>
    <lineage>
        <taxon>Bacteria</taxon>
        <taxon>Bacillati</taxon>
        <taxon>Bacillota</taxon>
        <taxon>Bacilli</taxon>
        <taxon>Bacillales</taxon>
        <taxon>Bacillaceae</taxon>
        <taxon>Priestia</taxon>
    </lineage>
</organism>
<dbReference type="GO" id="GO:0016853">
    <property type="term" value="F:isomerase activity"/>
    <property type="evidence" value="ECO:0007669"/>
    <property type="project" value="UniProtKB-KW"/>
</dbReference>
<dbReference type="Proteomes" id="UP000220341">
    <property type="component" value="Unassembled WGS sequence"/>
</dbReference>
<proteinExistence type="inferred from homology"/>
<dbReference type="OMA" id="HWGVGGR"/>
<dbReference type="EMBL" id="NTYW01000004">
    <property type="protein sequence ID" value="PES42206.1"/>
    <property type="molecule type" value="Genomic_DNA"/>
</dbReference>
<comment type="caution">
    <text evidence="4">The sequence shown here is derived from an EMBL/GenBank/DDBJ whole genome shotgun (WGS) entry which is preliminary data.</text>
</comment>
<accession>A0A1Q8TXL4</accession>
<protein>
    <submittedName>
        <fullName evidence="4">4-oxalocrotonate tautomerase</fullName>
    </submittedName>
</protein>
<evidence type="ECO:0000259" key="3">
    <source>
        <dbReference type="Pfam" id="PF01361"/>
    </source>
</evidence>
<dbReference type="Gene3D" id="3.30.429.10">
    <property type="entry name" value="Macrophage Migration Inhibitory Factor"/>
    <property type="match status" value="1"/>
</dbReference>
<evidence type="ECO:0000256" key="1">
    <source>
        <dbReference type="ARBA" id="ARBA00006723"/>
    </source>
</evidence>